<dbReference type="KEGG" id="ehx:EMIHUDRAFT_254605"/>
<reference evidence="2" key="1">
    <citation type="journal article" date="2013" name="Nature">
        <title>Pan genome of the phytoplankton Emiliania underpins its global distribution.</title>
        <authorList>
            <person name="Read B.A."/>
            <person name="Kegel J."/>
            <person name="Klute M.J."/>
            <person name="Kuo A."/>
            <person name="Lefebvre S.C."/>
            <person name="Maumus F."/>
            <person name="Mayer C."/>
            <person name="Miller J."/>
            <person name="Monier A."/>
            <person name="Salamov A."/>
            <person name="Young J."/>
            <person name="Aguilar M."/>
            <person name="Claverie J.M."/>
            <person name="Frickenhaus S."/>
            <person name="Gonzalez K."/>
            <person name="Herman E.K."/>
            <person name="Lin Y.C."/>
            <person name="Napier J."/>
            <person name="Ogata H."/>
            <person name="Sarno A.F."/>
            <person name="Shmutz J."/>
            <person name="Schroeder D."/>
            <person name="de Vargas C."/>
            <person name="Verret F."/>
            <person name="von Dassow P."/>
            <person name="Valentin K."/>
            <person name="Van de Peer Y."/>
            <person name="Wheeler G."/>
            <person name="Dacks J.B."/>
            <person name="Delwiche C.F."/>
            <person name="Dyhrman S.T."/>
            <person name="Glockner G."/>
            <person name="John U."/>
            <person name="Richards T."/>
            <person name="Worden A.Z."/>
            <person name="Zhang X."/>
            <person name="Grigoriev I.V."/>
            <person name="Allen A.E."/>
            <person name="Bidle K."/>
            <person name="Borodovsky M."/>
            <person name="Bowler C."/>
            <person name="Brownlee C."/>
            <person name="Cock J.M."/>
            <person name="Elias M."/>
            <person name="Gladyshev V.N."/>
            <person name="Groth M."/>
            <person name="Guda C."/>
            <person name="Hadaegh A."/>
            <person name="Iglesias-Rodriguez M.D."/>
            <person name="Jenkins J."/>
            <person name="Jones B.M."/>
            <person name="Lawson T."/>
            <person name="Leese F."/>
            <person name="Lindquist E."/>
            <person name="Lobanov A."/>
            <person name="Lomsadze A."/>
            <person name="Malik S.B."/>
            <person name="Marsh M.E."/>
            <person name="Mackinder L."/>
            <person name="Mock T."/>
            <person name="Mueller-Roeber B."/>
            <person name="Pagarete A."/>
            <person name="Parker M."/>
            <person name="Probert I."/>
            <person name="Quesneville H."/>
            <person name="Raines C."/>
            <person name="Rensing S.A."/>
            <person name="Riano-Pachon D.M."/>
            <person name="Richier S."/>
            <person name="Rokitta S."/>
            <person name="Shiraiwa Y."/>
            <person name="Soanes D.M."/>
            <person name="van der Giezen M."/>
            <person name="Wahlund T.M."/>
            <person name="Williams B."/>
            <person name="Wilson W."/>
            <person name="Wolfe G."/>
            <person name="Wurch L.L."/>
        </authorList>
    </citation>
    <scope>NUCLEOTIDE SEQUENCE</scope>
</reference>
<dbReference type="Proteomes" id="UP000013827">
    <property type="component" value="Unassembled WGS sequence"/>
</dbReference>
<dbReference type="RefSeq" id="XP_005777870.1">
    <property type="nucleotide sequence ID" value="XM_005777813.1"/>
</dbReference>
<reference evidence="1" key="2">
    <citation type="submission" date="2024-10" db="UniProtKB">
        <authorList>
            <consortium name="EnsemblProtists"/>
        </authorList>
    </citation>
    <scope>IDENTIFICATION</scope>
</reference>
<dbReference type="PaxDb" id="2903-EOD25441"/>
<dbReference type="GeneID" id="17270989"/>
<evidence type="ECO:0000313" key="1">
    <source>
        <dbReference type="EnsemblProtists" id="EOD25441"/>
    </source>
</evidence>
<dbReference type="HOGENOM" id="CLU_1028308_0_0_1"/>
<sequence length="271" mass="28983">MPTHGGPGRVDTVAGLLAATPPQLRLLDSSLPDDAERAAVRSCCAGTLASCIAQLDAAIAPHAVRMMDGRLPTSDAFRGDDHDLSKLKALKTVATMVLQDGPMLYREACASLVHARSTFFSDLNAALDADVVDSAFRFKSPSWLAKRAGHELLARVPLVRVPLASYGAEGGVRESLLMPIIPALSDAELLEHIDLIMELREAREAAAQQRGAPFDATKYRRLISALPASVRVPVEFIIVKAAGEDAARDLGIMVSDAHTASREHVPHDRTA</sequence>
<protein>
    <submittedName>
        <fullName evidence="1">Uncharacterized protein</fullName>
    </submittedName>
</protein>
<dbReference type="EnsemblProtists" id="EOD25441">
    <property type="protein sequence ID" value="EOD25441"/>
    <property type="gene ID" value="EMIHUDRAFT_254605"/>
</dbReference>
<name>A0A0D3JPK6_EMIH1</name>
<dbReference type="AlphaFoldDB" id="A0A0D3JPK6"/>
<evidence type="ECO:0000313" key="2">
    <source>
        <dbReference type="Proteomes" id="UP000013827"/>
    </source>
</evidence>
<keyword evidence="2" id="KW-1185">Reference proteome</keyword>
<accession>A0A0D3JPK6</accession>
<proteinExistence type="predicted"/>
<organism evidence="1 2">
    <name type="scientific">Emiliania huxleyi (strain CCMP1516)</name>
    <dbReference type="NCBI Taxonomy" id="280463"/>
    <lineage>
        <taxon>Eukaryota</taxon>
        <taxon>Haptista</taxon>
        <taxon>Haptophyta</taxon>
        <taxon>Prymnesiophyceae</taxon>
        <taxon>Isochrysidales</taxon>
        <taxon>Noelaerhabdaceae</taxon>
        <taxon>Emiliania</taxon>
    </lineage>
</organism>